<proteinExistence type="predicted"/>
<name>S4Y3T4_SORCE</name>
<dbReference type="AlphaFoldDB" id="S4Y3T4"/>
<dbReference type="STRING" id="1254432.SCE1572_39885"/>
<evidence type="ECO:0000313" key="1">
    <source>
        <dbReference type="EMBL" id="AGP40127.1"/>
    </source>
</evidence>
<gene>
    <name evidence="1" type="ORF">SCE1572_39885</name>
</gene>
<organism evidence="1 2">
    <name type="scientific">Sorangium cellulosum So0157-2</name>
    <dbReference type="NCBI Taxonomy" id="1254432"/>
    <lineage>
        <taxon>Bacteria</taxon>
        <taxon>Pseudomonadati</taxon>
        <taxon>Myxococcota</taxon>
        <taxon>Polyangia</taxon>
        <taxon>Polyangiales</taxon>
        <taxon>Polyangiaceae</taxon>
        <taxon>Sorangium</taxon>
    </lineage>
</organism>
<dbReference type="HOGENOM" id="CLU_3222177_0_0_7"/>
<evidence type="ECO:0000313" key="2">
    <source>
        <dbReference type="Proteomes" id="UP000014803"/>
    </source>
</evidence>
<reference evidence="1 2" key="1">
    <citation type="journal article" date="2013" name="Sci. Rep.">
        <title>Extraordinary expansion of a Sorangium cellulosum genome from an alkaline milieu.</title>
        <authorList>
            <person name="Han K."/>
            <person name="Li Z.F."/>
            <person name="Peng R."/>
            <person name="Zhu L.P."/>
            <person name="Zhou T."/>
            <person name="Wang L.G."/>
            <person name="Li S.G."/>
            <person name="Zhang X.B."/>
            <person name="Hu W."/>
            <person name="Wu Z.H."/>
            <person name="Qin N."/>
            <person name="Li Y.Z."/>
        </authorList>
    </citation>
    <scope>NUCLEOTIDE SEQUENCE [LARGE SCALE GENOMIC DNA]</scope>
    <source>
        <strain evidence="1 2">So0157-2</strain>
    </source>
</reference>
<dbReference type="PATRIC" id="fig|1254432.3.peg.9017"/>
<dbReference type="KEGG" id="scu:SCE1572_39885"/>
<sequence length="44" mass="4882">MRRHETLEKLSPGFLGPAELARGWASRVDCSSADAKHTLGLLFR</sequence>
<dbReference type="Proteomes" id="UP000014803">
    <property type="component" value="Chromosome"/>
</dbReference>
<accession>S4Y3T4</accession>
<protein>
    <submittedName>
        <fullName evidence="1">Uncharacterized protein</fullName>
    </submittedName>
</protein>
<dbReference type="EMBL" id="CP003969">
    <property type="protein sequence ID" value="AGP40127.1"/>
    <property type="molecule type" value="Genomic_DNA"/>
</dbReference>